<sequence length="165" mass="17988">MSWLVGALQTTGSLVDLAGTVSNIVYQQRQVAQLEKQNQLMEQWMGKQEQLQRDQMALTRDLAVNGPVERVQAALDAGFDQVSARRLAGSQERVIYGNLDRPIMHAGTVEGIRNTRHLDSISSSLATFKKGTQFGLSAPPKFNTGRPTSTQPTINLGHTPGSSNV</sequence>
<reference evidence="2" key="1">
    <citation type="journal article" date="2018" name="J. Clin. Virol.">
        <title>Genetic diversity of human sapovirus across the Americas.</title>
        <authorList>
            <person name="Diez-Valcarce M."/>
            <person name="Castro C.J."/>
            <person name="Marine R.L."/>
            <person name="Halasa N."/>
            <person name="Mayta H."/>
            <person name="Saito M."/>
            <person name="Tsaknaridis L."/>
            <person name="Pan C.Y."/>
            <person name="Bucardo F."/>
            <person name="Becker-Dreps S."/>
            <person name="Lopez M.R."/>
            <person name="Magana L.C."/>
            <person name="Ng T.F."/>
            <person name="Vinje J."/>
        </authorList>
    </citation>
    <scope>NUCLEOTIDE SEQUENCE</scope>
    <source>
        <strain evidence="2">Hu/US/2015/GI.6/Nashville9367</strain>
    </source>
</reference>
<evidence type="ECO:0000313" key="2">
    <source>
        <dbReference type="EMBL" id="AWK57641.1"/>
    </source>
</evidence>
<name>A0A3G1QS33_9CALI</name>
<proteinExistence type="predicted"/>
<organism evidence="2">
    <name type="scientific">Sapovirus GI.6</name>
    <dbReference type="NCBI Taxonomy" id="1697444"/>
    <lineage>
        <taxon>Viruses</taxon>
        <taxon>Riboviria</taxon>
        <taxon>Orthornavirae</taxon>
        <taxon>Pisuviricota</taxon>
        <taxon>Pisoniviricetes</taxon>
        <taxon>Picornavirales</taxon>
        <taxon>Caliciviridae</taxon>
        <taxon>Sapovirus</taxon>
        <taxon>Sapovirus sapporoense</taxon>
        <taxon>Sapporo virus</taxon>
    </lineage>
</organism>
<dbReference type="InterPro" id="IPR008437">
    <property type="entry name" value="Minor_structural_calicivir"/>
</dbReference>
<accession>A0A3G1QS33</accession>
<feature type="region of interest" description="Disordered" evidence="1">
    <location>
        <begin position="133"/>
        <end position="165"/>
    </location>
</feature>
<dbReference type="EMBL" id="MG012443">
    <property type="protein sequence ID" value="AWK57641.1"/>
    <property type="molecule type" value="Genomic_RNA"/>
</dbReference>
<dbReference type="Pfam" id="PF05752">
    <property type="entry name" value="Calici_MSP"/>
    <property type="match status" value="1"/>
</dbReference>
<feature type="compositionally biased region" description="Polar residues" evidence="1">
    <location>
        <begin position="145"/>
        <end position="165"/>
    </location>
</feature>
<protein>
    <submittedName>
        <fullName evidence="2">ORF2 protein</fullName>
    </submittedName>
</protein>
<evidence type="ECO:0000256" key="1">
    <source>
        <dbReference type="SAM" id="MobiDB-lite"/>
    </source>
</evidence>